<dbReference type="EMBL" id="MK977708">
    <property type="protein sequence ID" value="QDF19871.1"/>
    <property type="molecule type" value="Genomic_DNA"/>
</dbReference>
<dbReference type="GeneID" id="64368005"/>
<evidence type="ECO:0000313" key="2">
    <source>
        <dbReference type="Proteomes" id="UP000320207"/>
    </source>
</evidence>
<accession>A0A4Y6EQC7</accession>
<gene>
    <name evidence="1" type="primary">54</name>
    <name evidence="1" type="ORF">SEA_FULBRIGHT_54</name>
</gene>
<protein>
    <submittedName>
        <fullName evidence="1">Uncharacterized protein</fullName>
    </submittedName>
</protein>
<keyword evidence="2" id="KW-1185">Reference proteome</keyword>
<organism evidence="1 2">
    <name type="scientific">Mycobacterium phage Fulbright</name>
    <dbReference type="NCBI Taxonomy" id="2588511"/>
    <lineage>
        <taxon>Viruses</taxon>
        <taxon>Duplodnaviria</taxon>
        <taxon>Heunggongvirae</taxon>
        <taxon>Uroviricota</taxon>
        <taxon>Caudoviricetes</taxon>
        <taxon>Nclasvirinae</taxon>
        <taxon>Charlievirus</taxon>
        <taxon>Charlievirus Fulbright</taxon>
    </lineage>
</organism>
<proteinExistence type="predicted"/>
<dbReference type="KEGG" id="vg:64368005"/>
<dbReference type="Proteomes" id="UP000320207">
    <property type="component" value="Segment"/>
</dbReference>
<evidence type="ECO:0000313" key="1">
    <source>
        <dbReference type="EMBL" id="QDF19871.1"/>
    </source>
</evidence>
<name>A0A4Y6EQC7_9CAUD</name>
<sequence>MNDVAALNLDAIREDIKMATRSPEMARHVALDHAPELVAEVERLREEKLGLEISESNLVVQLRAENERLRAAIERVETLAVECRGSGYAYVSDDPRRAGG</sequence>
<reference evidence="1 2" key="1">
    <citation type="submission" date="2019-05" db="EMBL/GenBank/DDBJ databases">
        <authorList>
            <person name="Kotturi H."/>
            <person name="Sahi U."/>
            <person name="Kelough E.M."/>
            <person name="Ahmed D."/>
            <person name="Caruso S.M."/>
            <person name="Garlena R.A."/>
            <person name="Russell D.A."/>
            <person name="Pope W.H."/>
            <person name="Jacobs-Sera D."/>
            <person name="Hatfull G.F."/>
        </authorList>
    </citation>
    <scope>NUCLEOTIDE SEQUENCE [LARGE SCALE GENOMIC DNA]</scope>
</reference>
<dbReference type="RefSeq" id="YP_010052191.1">
    <property type="nucleotide sequence ID" value="NC_054453.1"/>
</dbReference>